<evidence type="ECO:0000256" key="2">
    <source>
        <dbReference type="ARBA" id="ARBA00007293"/>
    </source>
</evidence>
<evidence type="ECO:0000256" key="1">
    <source>
        <dbReference type="ARBA" id="ARBA00004370"/>
    </source>
</evidence>
<dbReference type="Pfam" id="PF02991">
    <property type="entry name" value="ATG8"/>
    <property type="match status" value="1"/>
</dbReference>
<dbReference type="InterPro" id="IPR004241">
    <property type="entry name" value="Atg8-like"/>
</dbReference>
<dbReference type="Ensembl" id="ENSACIT00000009847.1">
    <property type="protein sequence ID" value="ENSACIP00000009562.1"/>
    <property type="gene ID" value="ENSACIG00000007511.1"/>
</dbReference>
<dbReference type="Proteomes" id="UP000261340">
    <property type="component" value="Unplaced"/>
</dbReference>
<name>A0A3Q0RH13_AMPCI</name>
<evidence type="ECO:0000256" key="5">
    <source>
        <dbReference type="PIRSR" id="PIRSR604241-50"/>
    </source>
</evidence>
<keyword evidence="4 5" id="KW-0449">Lipoprotein</keyword>
<reference evidence="6" key="1">
    <citation type="submission" date="2025-08" db="UniProtKB">
        <authorList>
            <consortium name="Ensembl"/>
        </authorList>
    </citation>
    <scope>IDENTIFICATION</scope>
</reference>
<feature type="lipid moiety-binding region" description="Phosphatidylserine amidated glycine; alternate" evidence="5">
    <location>
        <position position="62"/>
    </location>
</feature>
<accession>A0A3Q0RH13</accession>
<dbReference type="GO" id="GO:0016020">
    <property type="term" value="C:membrane"/>
    <property type="evidence" value="ECO:0007669"/>
    <property type="project" value="UniProtKB-SubCell"/>
</dbReference>
<dbReference type="InterPro" id="IPR029071">
    <property type="entry name" value="Ubiquitin-like_domsf"/>
</dbReference>
<keyword evidence="7" id="KW-1185">Reference proteome</keyword>
<reference evidence="6" key="2">
    <citation type="submission" date="2025-09" db="UniProtKB">
        <authorList>
            <consortium name="Ensembl"/>
        </authorList>
    </citation>
    <scope>IDENTIFICATION</scope>
</reference>
<protein>
    <submittedName>
        <fullName evidence="6">Uncharacterized protein</fullName>
    </submittedName>
</protein>
<evidence type="ECO:0000256" key="4">
    <source>
        <dbReference type="ARBA" id="ARBA00023288"/>
    </source>
</evidence>
<dbReference type="AlphaFoldDB" id="A0A3Q0RH13"/>
<sequence>RWIIFPGTGLNREFEGSPALRLPHVHICVQSYFCTVTTQIYEQERDEDGFLYMVYASQETFGRC</sequence>
<dbReference type="STRING" id="61819.ENSACIP00000009562"/>
<evidence type="ECO:0000313" key="6">
    <source>
        <dbReference type="Ensembl" id="ENSACIP00000009562.1"/>
    </source>
</evidence>
<comment type="similarity">
    <text evidence="2">Belongs to the ATG8 family.</text>
</comment>
<keyword evidence="3" id="KW-0472">Membrane</keyword>
<organism evidence="6 7">
    <name type="scientific">Amphilophus citrinellus</name>
    <name type="common">Midas cichlid</name>
    <name type="synonym">Cichlasoma citrinellum</name>
    <dbReference type="NCBI Taxonomy" id="61819"/>
    <lineage>
        <taxon>Eukaryota</taxon>
        <taxon>Metazoa</taxon>
        <taxon>Chordata</taxon>
        <taxon>Craniata</taxon>
        <taxon>Vertebrata</taxon>
        <taxon>Euteleostomi</taxon>
        <taxon>Actinopterygii</taxon>
        <taxon>Neopterygii</taxon>
        <taxon>Teleostei</taxon>
        <taxon>Neoteleostei</taxon>
        <taxon>Acanthomorphata</taxon>
        <taxon>Ovalentaria</taxon>
        <taxon>Cichlomorphae</taxon>
        <taxon>Cichliformes</taxon>
        <taxon>Cichlidae</taxon>
        <taxon>New World cichlids</taxon>
        <taxon>Cichlasomatinae</taxon>
        <taxon>Heroini</taxon>
        <taxon>Amphilophus</taxon>
    </lineage>
</organism>
<evidence type="ECO:0000256" key="3">
    <source>
        <dbReference type="ARBA" id="ARBA00023136"/>
    </source>
</evidence>
<proteinExistence type="inferred from homology"/>
<dbReference type="Gene3D" id="3.10.20.90">
    <property type="entry name" value="Phosphatidylinositol 3-kinase Catalytic Subunit, Chain A, domain 1"/>
    <property type="match status" value="1"/>
</dbReference>
<evidence type="ECO:0000313" key="7">
    <source>
        <dbReference type="Proteomes" id="UP000261340"/>
    </source>
</evidence>
<comment type="subcellular location">
    <subcellularLocation>
        <location evidence="1">Membrane</location>
    </subcellularLocation>
</comment>
<dbReference type="SUPFAM" id="SSF54236">
    <property type="entry name" value="Ubiquitin-like"/>
    <property type="match status" value="1"/>
</dbReference>